<dbReference type="Gene3D" id="2.60.40.770">
    <property type="match status" value="1"/>
</dbReference>
<protein>
    <recommendedName>
        <fullName evidence="1">Phosphatidylglycerol/phosphatidylinositol transfer protein</fullName>
    </recommendedName>
</protein>
<evidence type="ECO:0000256" key="3">
    <source>
        <dbReference type="SAM" id="SignalP"/>
    </source>
</evidence>
<evidence type="ECO:0000313" key="6">
    <source>
        <dbReference type="Proteomes" id="UP001355207"/>
    </source>
</evidence>
<feature type="chain" id="PRO_5043489407" description="Phosphatidylglycerol/phosphatidylinositol transfer protein" evidence="3">
    <location>
        <begin position="21"/>
        <end position="453"/>
    </location>
</feature>
<dbReference type="AlphaFoldDB" id="A0AAX4K1J3"/>
<dbReference type="InterPro" id="IPR014756">
    <property type="entry name" value="Ig_E-set"/>
</dbReference>
<feature type="region of interest" description="Disordered" evidence="2">
    <location>
        <begin position="250"/>
        <end position="295"/>
    </location>
</feature>
<dbReference type="InterPro" id="IPR003172">
    <property type="entry name" value="ML_dom"/>
</dbReference>
<evidence type="ECO:0000259" key="4">
    <source>
        <dbReference type="SMART" id="SM00737"/>
    </source>
</evidence>
<keyword evidence="3" id="KW-0732">Signal</keyword>
<evidence type="ECO:0000256" key="2">
    <source>
        <dbReference type="SAM" id="MobiDB-lite"/>
    </source>
</evidence>
<keyword evidence="6" id="KW-1185">Reference proteome</keyword>
<organism evidence="5 6">
    <name type="scientific">Kwoniella dendrophila CBS 6074</name>
    <dbReference type="NCBI Taxonomy" id="1295534"/>
    <lineage>
        <taxon>Eukaryota</taxon>
        <taxon>Fungi</taxon>
        <taxon>Dikarya</taxon>
        <taxon>Basidiomycota</taxon>
        <taxon>Agaricomycotina</taxon>
        <taxon>Tremellomycetes</taxon>
        <taxon>Tremellales</taxon>
        <taxon>Cryptococcaceae</taxon>
        <taxon>Kwoniella</taxon>
    </lineage>
</organism>
<dbReference type="Proteomes" id="UP001355207">
    <property type="component" value="Chromosome 8"/>
</dbReference>
<dbReference type="Pfam" id="PF02221">
    <property type="entry name" value="E1_DerP2_DerF2"/>
    <property type="match status" value="1"/>
</dbReference>
<feature type="compositionally biased region" description="Low complexity" evidence="2">
    <location>
        <begin position="250"/>
        <end position="264"/>
    </location>
</feature>
<feature type="compositionally biased region" description="Low complexity" evidence="2">
    <location>
        <begin position="275"/>
        <end position="288"/>
    </location>
</feature>
<reference evidence="5 6" key="1">
    <citation type="submission" date="2024-01" db="EMBL/GenBank/DDBJ databases">
        <title>Comparative genomics of Cryptococcus and Kwoniella reveals pathogenesis evolution and contrasting modes of karyotype evolution via chromosome fusion or intercentromeric recombination.</title>
        <authorList>
            <person name="Coelho M.A."/>
            <person name="David-Palma M."/>
            <person name="Shea T."/>
            <person name="Bowers K."/>
            <person name="McGinley-Smith S."/>
            <person name="Mohammad A.W."/>
            <person name="Gnirke A."/>
            <person name="Yurkov A.M."/>
            <person name="Nowrousian M."/>
            <person name="Sun S."/>
            <person name="Cuomo C.A."/>
            <person name="Heitman J."/>
        </authorList>
    </citation>
    <scope>NUCLEOTIDE SEQUENCE [LARGE SCALE GENOMIC DNA]</scope>
    <source>
        <strain evidence="5 6">CBS 6074</strain>
    </source>
</reference>
<dbReference type="EMBL" id="CP144105">
    <property type="protein sequence ID" value="WWC91417.1"/>
    <property type="molecule type" value="Genomic_DNA"/>
</dbReference>
<proteinExistence type="predicted"/>
<feature type="domain" description="MD-2-related lipid-recognition" evidence="4">
    <location>
        <begin position="299"/>
        <end position="429"/>
    </location>
</feature>
<sequence length="453" mass="47950">MYTSALLPLLPLLALPLTSGLPHQTSNSNKLPLPALLRRQGLLDLPPSLNTISVTNDPSTIPTSTATIEDDNMVSIINSQPTPKPSAIPSLWQINTVPQTLIAQNQNQGSNPKSTDKANIQEIDEGNIDDGMIAENVSDNNVESASPIPTMSITMAEYPGDSLLQPTSVSMVGVNMDITAAAITAAAITGDPTVPITAEAAAITGNPTLAITEAALNTGSITGSSITSGPTITSSPTSIFSGTITNWSASATTSSTPAQTSTSTNDSINAAGMPTSTSTSSASTPTETDSTKKGKKIRYKHCSETKGTITEIKIEPCEGGKGTILDPCHFQSGKNYTISLSYVSPQDSVSPRSNLLARDKTISDGQEEYFTYPGQAFDACQYTTCPIKKDETQIYTYNFQTLNNRFDQLTFNMTNGLDGDSLMCAYFPITFMPSMAGRSVKRNIPFGGLGSRW</sequence>
<dbReference type="RefSeq" id="XP_066078179.1">
    <property type="nucleotide sequence ID" value="XM_066222082.1"/>
</dbReference>
<dbReference type="GeneID" id="91097032"/>
<name>A0AAX4K1J3_9TREE</name>
<gene>
    <name evidence="5" type="ORF">L201_006363</name>
</gene>
<evidence type="ECO:0000313" key="5">
    <source>
        <dbReference type="EMBL" id="WWC91417.1"/>
    </source>
</evidence>
<evidence type="ECO:0000256" key="1">
    <source>
        <dbReference type="ARBA" id="ARBA00016056"/>
    </source>
</evidence>
<feature type="signal peptide" evidence="3">
    <location>
        <begin position="1"/>
        <end position="20"/>
    </location>
</feature>
<accession>A0AAX4K1J3</accession>
<dbReference type="SUPFAM" id="SSF81296">
    <property type="entry name" value="E set domains"/>
    <property type="match status" value="1"/>
</dbReference>
<dbReference type="SMART" id="SM00737">
    <property type="entry name" value="ML"/>
    <property type="match status" value="1"/>
</dbReference>